<reference evidence="2 7" key="1">
    <citation type="submission" date="2015-03" db="EMBL/GenBank/DDBJ databases">
        <authorList>
            <consortium name="Pathogen Informatics"/>
            <person name="Murphy D."/>
        </authorList>
    </citation>
    <scope>NUCLEOTIDE SEQUENCE [LARGE SCALE GENOMIC DNA]</scope>
    <source>
        <strain evidence="2 7">0310</strain>
    </source>
</reference>
<reference evidence="3 8" key="2">
    <citation type="submission" date="2015-03" db="EMBL/GenBank/DDBJ databases">
        <authorList>
            <person name="Murphy D."/>
        </authorList>
    </citation>
    <scope>NUCLEOTIDE SEQUENCE [LARGE SCALE GENOMIC DNA]</scope>
    <source>
        <strain evidence="3 8">SMRU1708</strain>
    </source>
</reference>
<evidence type="ECO:0000313" key="8">
    <source>
        <dbReference type="Proteomes" id="UP000046095"/>
    </source>
</evidence>
<dbReference type="PATRIC" id="fig|1313.5273.peg.564"/>
<reference evidence="6 9" key="3">
    <citation type="submission" date="2019-04" db="EMBL/GenBank/DDBJ databases">
        <authorList>
            <consortium name="Pathogen Informatics"/>
        </authorList>
    </citation>
    <scope>NUCLEOTIDE SEQUENCE [LARGE SCALE GENOMIC DNA]</scope>
    <source>
        <strain evidence="6 9">GPSC232</strain>
    </source>
</reference>
<dbReference type="AlphaFoldDB" id="A0A064C0G7"/>
<dbReference type="Proteomes" id="UP000304540">
    <property type="component" value="Unassembled WGS sequence"/>
</dbReference>
<sequence>MMKDKEYYLGLNYPILIEKIYDEGELLFTASIKELPGLIVYGESLGEVYDEIELAKADWIEANLEWGRKIKEPFENSLEEYSGKITLRLPKTLHRDVKERSEIEGVSLNQTIVQLINDGLFKQTQNAVEQLTEQFKDMTKKLSQTIAEKVSAPEQHIHQTIIIKNQSEKIQPYKEQNITNNRLQDNKVVSWSIGG</sequence>
<dbReference type="RefSeq" id="WP_016397346.1">
    <property type="nucleotide sequence ID" value="NZ_CKDK01000012.1"/>
</dbReference>
<dbReference type="Gene3D" id="3.30.160.250">
    <property type="match status" value="1"/>
</dbReference>
<evidence type="ECO:0000313" key="7">
    <source>
        <dbReference type="Proteomes" id="UP000045541"/>
    </source>
</evidence>
<dbReference type="InterPro" id="IPR010985">
    <property type="entry name" value="Ribbon_hlx_hlx"/>
</dbReference>
<dbReference type="InterPro" id="IPR013321">
    <property type="entry name" value="Arc_rbn_hlx_hlx"/>
</dbReference>
<dbReference type="EMBL" id="CABABW010000004">
    <property type="protein sequence ID" value="VRI34516.1"/>
    <property type="molecule type" value="Genomic_DNA"/>
</dbReference>
<dbReference type="InterPro" id="IPR008651">
    <property type="entry name" value="Uncharacterised_HicB"/>
</dbReference>
<evidence type="ECO:0000313" key="6">
    <source>
        <dbReference type="EMBL" id="VRI34516.1"/>
    </source>
</evidence>
<feature type="coiled-coil region" evidence="1">
    <location>
        <begin position="121"/>
        <end position="148"/>
    </location>
</feature>
<evidence type="ECO:0000313" key="11">
    <source>
        <dbReference type="Proteomes" id="UP000318940"/>
    </source>
</evidence>
<evidence type="ECO:0000313" key="9">
    <source>
        <dbReference type="Proteomes" id="UP000304540"/>
    </source>
</evidence>
<evidence type="ECO:0000313" key="2">
    <source>
        <dbReference type="EMBL" id="CKJ23995.1"/>
    </source>
</evidence>
<dbReference type="InterPro" id="IPR035069">
    <property type="entry name" value="TTHA1013/TTHA0281-like"/>
</dbReference>
<dbReference type="Proteomes" id="UP000045541">
    <property type="component" value="Unassembled WGS sequence"/>
</dbReference>
<dbReference type="SUPFAM" id="SSF143100">
    <property type="entry name" value="TTHA1013/TTHA0281-like"/>
    <property type="match status" value="1"/>
</dbReference>
<gene>
    <name evidence="5" type="ORF">AZJ28_01970</name>
    <name evidence="4" type="ORF">AZK02_06925</name>
    <name evidence="3" type="ORF">ERS021218_00195</name>
    <name evidence="2" type="ORF">ERS096071_01583</name>
    <name evidence="6" type="ORF">SAMEA3381574_00682</name>
</gene>
<evidence type="ECO:0000313" key="3">
    <source>
        <dbReference type="EMBL" id="COR29457.1"/>
    </source>
</evidence>
<dbReference type="EMBL" id="CRVC01000002">
    <property type="protein sequence ID" value="COR29457.1"/>
    <property type="molecule type" value="Genomic_DNA"/>
</dbReference>
<dbReference type="Proteomes" id="UP000046095">
    <property type="component" value="Unassembled WGS sequence"/>
</dbReference>
<accession>A0A064C0G7</accession>
<organism evidence="5 10">
    <name type="scientific">Streptococcus pneumoniae</name>
    <dbReference type="NCBI Taxonomy" id="1313"/>
    <lineage>
        <taxon>Bacteria</taxon>
        <taxon>Bacillati</taxon>
        <taxon>Bacillota</taxon>
        <taxon>Bacilli</taxon>
        <taxon>Lactobacillales</taxon>
        <taxon>Streptococcaceae</taxon>
        <taxon>Streptococcus</taxon>
    </lineage>
</organism>
<dbReference type="EMBL" id="VMYC01000025">
    <property type="protein sequence ID" value="TVX72053.1"/>
    <property type="molecule type" value="Genomic_DNA"/>
</dbReference>
<evidence type="ECO:0000313" key="10">
    <source>
        <dbReference type="Proteomes" id="UP000315060"/>
    </source>
</evidence>
<dbReference type="Gene3D" id="1.10.1220.10">
    <property type="entry name" value="Met repressor-like"/>
    <property type="match status" value="1"/>
</dbReference>
<keyword evidence="1" id="KW-0175">Coiled coil</keyword>
<dbReference type="SUPFAM" id="SSF47598">
    <property type="entry name" value="Ribbon-helix-helix"/>
    <property type="match status" value="1"/>
</dbReference>
<proteinExistence type="predicted"/>
<evidence type="ECO:0000313" key="4">
    <source>
        <dbReference type="EMBL" id="TVW26723.1"/>
    </source>
</evidence>
<dbReference type="Proteomes" id="UP000318940">
    <property type="component" value="Unassembled WGS sequence"/>
</dbReference>
<reference evidence="10 11" key="4">
    <citation type="submission" date="2019-07" db="EMBL/GenBank/DDBJ databases">
        <authorList>
            <person name="Mohale T."/>
        </authorList>
    </citation>
    <scope>NUCLEOTIDE SEQUENCE [LARGE SCALE GENOMIC DNA]</scope>
    <source>
        <strain evidence="4 11">NTPn 189</strain>
        <strain evidence="5 10">NTPn 59</strain>
    </source>
</reference>
<dbReference type="GO" id="GO:0006355">
    <property type="term" value="P:regulation of DNA-templated transcription"/>
    <property type="evidence" value="ECO:0007669"/>
    <property type="project" value="InterPro"/>
</dbReference>
<dbReference type="Proteomes" id="UP000315060">
    <property type="component" value="Unassembled WGS sequence"/>
</dbReference>
<dbReference type="EMBL" id="CMWB01000030">
    <property type="protein sequence ID" value="CKJ23995.1"/>
    <property type="molecule type" value="Genomic_DNA"/>
</dbReference>
<dbReference type="Pfam" id="PF05534">
    <property type="entry name" value="HicB"/>
    <property type="match status" value="1"/>
</dbReference>
<name>A0A064C0G7_STREE</name>
<dbReference type="EMBL" id="VMVH01000060">
    <property type="protein sequence ID" value="TVW26723.1"/>
    <property type="molecule type" value="Genomic_DNA"/>
</dbReference>
<evidence type="ECO:0000313" key="5">
    <source>
        <dbReference type="EMBL" id="TVX72053.1"/>
    </source>
</evidence>
<evidence type="ECO:0000256" key="1">
    <source>
        <dbReference type="SAM" id="Coils"/>
    </source>
</evidence>
<protein>
    <submittedName>
        <fullName evidence="5">Toxin-antitoxin system HicB family antitoxin</fullName>
    </submittedName>
    <submittedName>
        <fullName evidence="2">Uncharacterized protein encoded in hypervariable junctions of pilus gene clusters</fullName>
    </submittedName>
</protein>